<dbReference type="OrthoDB" id="658746at2"/>
<name>A0A1I5VX37_9BACT</name>
<sequence length="147" mass="16385">MKKLSAAVLLVLAFVTCSKDTYNTKPALKFESVNATVFPQPSVVEFKLTCTDKEGDVVDTIWVQRISKVANCASLSRVDSFLIPNFDPPKNVKADFVFTYNYGNINPPNLAACSLADDTSYFRFWMSDKANHTSDTVQSPDLVFLKQ</sequence>
<evidence type="ECO:0000313" key="2">
    <source>
        <dbReference type="EMBL" id="SFQ12035.1"/>
    </source>
</evidence>
<feature type="signal peptide" evidence="1">
    <location>
        <begin position="1"/>
        <end position="19"/>
    </location>
</feature>
<dbReference type="AlphaFoldDB" id="A0A1I5VX37"/>
<protein>
    <recommendedName>
        <fullName evidence="4">Lipoprotein</fullName>
    </recommendedName>
</protein>
<dbReference type="Proteomes" id="UP000199031">
    <property type="component" value="Unassembled WGS sequence"/>
</dbReference>
<evidence type="ECO:0008006" key="4">
    <source>
        <dbReference type="Google" id="ProtNLM"/>
    </source>
</evidence>
<feature type="chain" id="PRO_5011470666" description="Lipoprotein" evidence="1">
    <location>
        <begin position="20"/>
        <end position="147"/>
    </location>
</feature>
<evidence type="ECO:0000313" key="3">
    <source>
        <dbReference type="Proteomes" id="UP000199031"/>
    </source>
</evidence>
<keyword evidence="1" id="KW-0732">Signal</keyword>
<proteinExistence type="predicted"/>
<organism evidence="2 3">
    <name type="scientific">Parafilimonas terrae</name>
    <dbReference type="NCBI Taxonomy" id="1465490"/>
    <lineage>
        <taxon>Bacteria</taxon>
        <taxon>Pseudomonadati</taxon>
        <taxon>Bacteroidota</taxon>
        <taxon>Chitinophagia</taxon>
        <taxon>Chitinophagales</taxon>
        <taxon>Chitinophagaceae</taxon>
        <taxon>Parafilimonas</taxon>
    </lineage>
</organism>
<dbReference type="RefSeq" id="WP_143075821.1">
    <property type="nucleotide sequence ID" value="NZ_FOXQ01000005.1"/>
</dbReference>
<accession>A0A1I5VX37</accession>
<reference evidence="2 3" key="1">
    <citation type="submission" date="2016-10" db="EMBL/GenBank/DDBJ databases">
        <authorList>
            <person name="de Groot N.N."/>
        </authorList>
    </citation>
    <scope>NUCLEOTIDE SEQUENCE [LARGE SCALE GENOMIC DNA]</scope>
    <source>
        <strain evidence="2 3">DSM 28286</strain>
    </source>
</reference>
<gene>
    <name evidence="2" type="ORF">SAMN05444277_105240</name>
</gene>
<evidence type="ECO:0000256" key="1">
    <source>
        <dbReference type="SAM" id="SignalP"/>
    </source>
</evidence>
<keyword evidence="3" id="KW-1185">Reference proteome</keyword>
<dbReference type="EMBL" id="FOXQ01000005">
    <property type="protein sequence ID" value="SFQ12035.1"/>
    <property type="molecule type" value="Genomic_DNA"/>
</dbReference>